<sequence length="173" mass="19583">MQRYYMRMDSYAFLVPCILGFLLAAFFFVLWQTEIARVTFLNGNAVSLMLIAASIVVALSSVLILFVARNRIKKPLDYLRLPLGLFILAIIASYIGTSCFAYYFPGAETQYITSYKIAYSSRNSCSGIFIYDPELQDEIRVCYPSGDVETNHRVLIMKKSNRYGIVVKAAATF</sequence>
<dbReference type="HOGENOM" id="CLU_1522926_0_0_6"/>
<dbReference type="KEGG" id="hav:AT03_12620"/>
<keyword evidence="1" id="KW-0472">Membrane</keyword>
<feature type="transmembrane region" description="Helical" evidence="1">
    <location>
        <begin position="12"/>
        <end position="33"/>
    </location>
</feature>
<reference evidence="2 3" key="1">
    <citation type="journal article" date="2014" name="Gut Pathog.">
        <title>Gene clusters of Hafnia alvei strain FB1 important in survival and pathogenesis: a draft genome perspective.</title>
        <authorList>
            <person name="Tan J.Y."/>
            <person name="Yin W.F."/>
            <person name="Chan K.G."/>
        </authorList>
    </citation>
    <scope>NUCLEOTIDE SEQUENCE [LARGE SCALE GENOMIC DNA]</scope>
    <source>
        <strain evidence="2 3">FB1</strain>
    </source>
</reference>
<dbReference type="EMBL" id="CP009706">
    <property type="protein sequence ID" value="AIU73146.1"/>
    <property type="molecule type" value="Genomic_DNA"/>
</dbReference>
<evidence type="ECO:0000313" key="2">
    <source>
        <dbReference type="EMBL" id="AIU73146.1"/>
    </source>
</evidence>
<evidence type="ECO:0008006" key="4">
    <source>
        <dbReference type="Google" id="ProtNLM"/>
    </source>
</evidence>
<feature type="transmembrane region" description="Helical" evidence="1">
    <location>
        <begin position="79"/>
        <end position="104"/>
    </location>
</feature>
<accession>A0A097R340</accession>
<gene>
    <name evidence="2" type="ORF">AT03_12620</name>
</gene>
<dbReference type="PATRIC" id="fig|1453496.5.peg.2567"/>
<dbReference type="AlphaFoldDB" id="A0A097R340"/>
<dbReference type="eggNOG" id="ENOG50335KT">
    <property type="taxonomic scope" value="Bacteria"/>
</dbReference>
<name>A0A097R340_HAFAL</name>
<keyword evidence="1" id="KW-0812">Transmembrane</keyword>
<organism evidence="2 3">
    <name type="scientific">Hafnia alvei FB1</name>
    <dbReference type="NCBI Taxonomy" id="1453496"/>
    <lineage>
        <taxon>Bacteria</taxon>
        <taxon>Pseudomonadati</taxon>
        <taxon>Pseudomonadota</taxon>
        <taxon>Gammaproteobacteria</taxon>
        <taxon>Enterobacterales</taxon>
        <taxon>Hafniaceae</taxon>
        <taxon>Hafnia</taxon>
    </lineage>
</organism>
<evidence type="ECO:0000313" key="3">
    <source>
        <dbReference type="Proteomes" id="UP000029986"/>
    </source>
</evidence>
<evidence type="ECO:0000256" key="1">
    <source>
        <dbReference type="SAM" id="Phobius"/>
    </source>
</evidence>
<protein>
    <recommendedName>
        <fullName evidence="4">Transmembrane protein</fullName>
    </recommendedName>
</protein>
<keyword evidence="3" id="KW-1185">Reference proteome</keyword>
<proteinExistence type="predicted"/>
<feature type="transmembrane region" description="Helical" evidence="1">
    <location>
        <begin position="45"/>
        <end position="67"/>
    </location>
</feature>
<dbReference type="Proteomes" id="UP000029986">
    <property type="component" value="Chromosome"/>
</dbReference>
<keyword evidence="1" id="KW-1133">Transmembrane helix</keyword>